<gene>
    <name evidence="4" type="primary">g1485</name>
    <name evidence="4" type="ORF">VP750_LOCUS1274</name>
</gene>
<evidence type="ECO:0000313" key="5">
    <source>
        <dbReference type="Proteomes" id="UP001497392"/>
    </source>
</evidence>
<dbReference type="Pfam" id="PF06722">
    <property type="entry name" value="EryCIII-like_C"/>
    <property type="match status" value="1"/>
</dbReference>
<reference evidence="4 5" key="1">
    <citation type="submission" date="2024-06" db="EMBL/GenBank/DDBJ databases">
        <authorList>
            <person name="Kraege A."/>
            <person name="Thomma B."/>
        </authorList>
    </citation>
    <scope>NUCLEOTIDE SEQUENCE [LARGE SCALE GENOMIC DNA]</scope>
</reference>
<dbReference type="InterPro" id="IPR006342">
    <property type="entry name" value="FkbM_mtfrase"/>
</dbReference>
<dbReference type="SUPFAM" id="SSF53335">
    <property type="entry name" value="S-adenosyl-L-methionine-dependent methyltransferases"/>
    <property type="match status" value="1"/>
</dbReference>
<dbReference type="EMBL" id="CAXHTA020000002">
    <property type="protein sequence ID" value="CAL5219615.1"/>
    <property type="molecule type" value="Genomic_DNA"/>
</dbReference>
<dbReference type="Proteomes" id="UP001497392">
    <property type="component" value="Unassembled WGS sequence"/>
</dbReference>
<dbReference type="PANTHER" id="PTHR48050">
    <property type="entry name" value="STEROL 3-BETA-GLUCOSYLTRANSFERASE"/>
    <property type="match status" value="1"/>
</dbReference>
<dbReference type="PANTHER" id="PTHR48050:SF11">
    <property type="entry name" value="GLYCOSYLTRANSFERASE"/>
    <property type="match status" value="1"/>
</dbReference>
<name>A0ABP1FLY3_9CHLO</name>
<accession>A0ABP1FLY3</accession>
<evidence type="ECO:0000259" key="3">
    <source>
        <dbReference type="Pfam" id="PF06722"/>
    </source>
</evidence>
<comment type="caution">
    <text evidence="4">The sequence shown here is derived from an EMBL/GenBank/DDBJ whole genome shotgun (WGS) entry which is preliminary data.</text>
</comment>
<dbReference type="NCBIfam" id="TIGR01444">
    <property type="entry name" value="fkbM_fam"/>
    <property type="match status" value="1"/>
</dbReference>
<organism evidence="4 5">
    <name type="scientific">Coccomyxa viridis</name>
    <dbReference type="NCBI Taxonomy" id="1274662"/>
    <lineage>
        <taxon>Eukaryota</taxon>
        <taxon>Viridiplantae</taxon>
        <taxon>Chlorophyta</taxon>
        <taxon>core chlorophytes</taxon>
        <taxon>Trebouxiophyceae</taxon>
        <taxon>Trebouxiophyceae incertae sedis</taxon>
        <taxon>Coccomyxaceae</taxon>
        <taxon>Coccomyxa</taxon>
    </lineage>
</organism>
<dbReference type="Gene3D" id="3.40.50.2000">
    <property type="entry name" value="Glycogen Phosphorylase B"/>
    <property type="match status" value="2"/>
</dbReference>
<evidence type="ECO:0000313" key="4">
    <source>
        <dbReference type="EMBL" id="CAL5219615.1"/>
    </source>
</evidence>
<feature type="region of interest" description="Disordered" evidence="1">
    <location>
        <begin position="256"/>
        <end position="318"/>
    </location>
</feature>
<feature type="domain" description="Erythromycin biosynthesis protein CIII-like C-terminal" evidence="3">
    <location>
        <begin position="417"/>
        <end position="519"/>
    </location>
</feature>
<dbReference type="InterPro" id="IPR029063">
    <property type="entry name" value="SAM-dependent_MTases_sf"/>
</dbReference>
<dbReference type="InterPro" id="IPR010610">
    <property type="entry name" value="EryCIII-like_C"/>
</dbReference>
<keyword evidence="5" id="KW-1185">Reference proteome</keyword>
<feature type="domain" description="Methyltransferase FkbM" evidence="2">
    <location>
        <begin position="617"/>
        <end position="790"/>
    </location>
</feature>
<dbReference type="Gene3D" id="3.40.50.150">
    <property type="entry name" value="Vaccinia Virus protein VP39"/>
    <property type="match status" value="1"/>
</dbReference>
<feature type="compositionally biased region" description="Polar residues" evidence="1">
    <location>
        <begin position="294"/>
        <end position="303"/>
    </location>
</feature>
<protein>
    <submittedName>
        <fullName evidence="4">G1485 protein</fullName>
    </submittedName>
</protein>
<dbReference type="SUPFAM" id="SSF53756">
    <property type="entry name" value="UDP-Glycosyltransferase/glycogen phosphorylase"/>
    <property type="match status" value="1"/>
</dbReference>
<evidence type="ECO:0000256" key="1">
    <source>
        <dbReference type="SAM" id="MobiDB-lite"/>
    </source>
</evidence>
<dbReference type="Pfam" id="PF05050">
    <property type="entry name" value="Methyltransf_21"/>
    <property type="match status" value="1"/>
</dbReference>
<evidence type="ECO:0000259" key="2">
    <source>
        <dbReference type="Pfam" id="PF05050"/>
    </source>
</evidence>
<sequence>MQQARVVYLAIGSIGDVLPLLRVARQQSSTCQCVFITHEQHKAWASSLAAGSGVSLKYVSTPPARVWNPEALSDPPGACAEGRRLEEHLQACLAALSLPGPRPEVTETTTAHEAQGPGKRLLVHNLFAMEAFSIAEALGVPSLALSPCLVPQTPPASLERQFKREHAALYASLNRPDGEVSDCVRWADVEHWLWPIFSTASCSWRQKSLGLGLPLSGKDLPKPPRLLYLLSPCLTQELPYWPRSVQLCGYPQATRKAERDLQPEADSPTSRDLPAQAPWSPSECLADACPRSEAQASAGSSQRALLPPVSPGNPLSCAGEQHLGEALAGRKRPRAEECDGSQVQKQASGKPVLIDMGSVGCMGLLDSPSRLLKVLQSALSTAGLRAVLLTGQWEALEKACTEEQASLAESGLQAVHGFVDHAVWMQQCSMVVHHGGLGTMLAALGAGLPAVACPLHFDQHQNADLLEHLELGVQVPGRVLANGDMRGAADRLAAAMRQVSASARLLANAQSMRDKLQAEDGIAVAAAIVQDSAAIPQPSATLRQAQSELTPAPKHDLTELSIFGQDSSGQQVITLPNGWHVCHSSHAEAAFIYNEIFEERCYIQHGISVRDGGVCVDVGANIGLFTLFLLGGFAGGLPRLILACEPAPANMRLLKQNIKTRRAAGKVVFVQRAVGREAASAALTYYPSMPGNSTLYPEEKSVLQAASMPAACFEGAETHATDVITLQELLEGFDEIDLLKVDIEGAELEVLRGAGQDTLSKIRQIVMEVHDIDERLTQVHELLERTGFRILGIEKGVCHTMLVFAARHGQ</sequence>
<proteinExistence type="predicted"/>
<dbReference type="InterPro" id="IPR050426">
    <property type="entry name" value="Glycosyltransferase_28"/>
</dbReference>